<gene>
    <name evidence="1" type="ORF">GWK16_14070</name>
</gene>
<reference evidence="1 2" key="1">
    <citation type="submission" date="2020-03" db="EMBL/GenBank/DDBJ databases">
        <authorList>
            <person name="Sun Q."/>
        </authorList>
    </citation>
    <scope>NUCLEOTIDE SEQUENCE [LARGE SCALE GENOMIC DNA]</scope>
    <source>
        <strain evidence="1 2">JC162</strain>
    </source>
</reference>
<protein>
    <submittedName>
        <fullName evidence="1">3',5'-cyclic nucleotide phosphodiesterase</fullName>
    </submittedName>
</protein>
<keyword evidence="2" id="KW-1185">Reference proteome</keyword>
<organism evidence="1 2">
    <name type="scientific">Neoroseomonas marina</name>
    <dbReference type="NCBI Taxonomy" id="1232220"/>
    <lineage>
        <taxon>Bacteria</taxon>
        <taxon>Pseudomonadati</taxon>
        <taxon>Pseudomonadota</taxon>
        <taxon>Alphaproteobacteria</taxon>
        <taxon>Acetobacterales</taxon>
        <taxon>Acetobacteraceae</taxon>
        <taxon>Neoroseomonas</taxon>
    </lineage>
</organism>
<name>A0A848ECU0_9PROT</name>
<accession>A0A848ECU0</accession>
<proteinExistence type="predicted"/>
<dbReference type="Proteomes" id="UP000548582">
    <property type="component" value="Unassembled WGS sequence"/>
</dbReference>
<comment type="caution">
    <text evidence="1">The sequence shown here is derived from an EMBL/GenBank/DDBJ whole genome shotgun (WGS) entry which is preliminary data.</text>
</comment>
<evidence type="ECO:0000313" key="1">
    <source>
        <dbReference type="EMBL" id="NMJ42374.1"/>
    </source>
</evidence>
<sequence>MAAGPESADSVLSLALGAGPPGAALASAERQLLLRRAAPPDVVGAVRQALTAATGDAQADADPAGAAAIRIAAAVERHGAGFAPGAEPAYHSRHHQAETALAMGWLAGAARRLGLLGPAEAAIAVVAMTAHDLLHDGKVHGDRGVLERRSADAAAEIATDCGMDPAGVAEMRRIILATTWPWEDAEAPDLACRLAREADLFGSSLPTLGPRLGRLLAVELAAAGQPSPEEVASHAARLALLRMQPAPTAAARLLGLDAVRAAQIEAYGQAAQRLAIDPPTPEAGAAALDGMDIADAEALLAWSRTPP</sequence>
<dbReference type="AlphaFoldDB" id="A0A848ECU0"/>
<evidence type="ECO:0000313" key="2">
    <source>
        <dbReference type="Proteomes" id="UP000548582"/>
    </source>
</evidence>
<dbReference type="RefSeq" id="WP_170054605.1">
    <property type="nucleotide sequence ID" value="NZ_JABBKX010000004.1"/>
</dbReference>
<dbReference type="SUPFAM" id="SSF109604">
    <property type="entry name" value="HD-domain/PDEase-like"/>
    <property type="match status" value="1"/>
</dbReference>
<dbReference type="EMBL" id="JABBKX010000004">
    <property type="protein sequence ID" value="NMJ42374.1"/>
    <property type="molecule type" value="Genomic_DNA"/>
</dbReference>